<feature type="transmembrane region" description="Helical" evidence="6">
    <location>
        <begin position="224"/>
        <end position="244"/>
    </location>
</feature>
<dbReference type="Proteomes" id="UP000323011">
    <property type="component" value="Unassembled WGS sequence"/>
</dbReference>
<feature type="compositionally biased region" description="Low complexity" evidence="5">
    <location>
        <begin position="67"/>
        <end position="83"/>
    </location>
</feature>
<dbReference type="AlphaFoldDB" id="A0A5A8CI41"/>
<feature type="region of interest" description="Disordered" evidence="5">
    <location>
        <begin position="375"/>
        <end position="403"/>
    </location>
</feature>
<evidence type="ECO:0000256" key="7">
    <source>
        <dbReference type="SAM" id="SignalP"/>
    </source>
</evidence>
<evidence type="ECO:0000256" key="1">
    <source>
        <dbReference type="ARBA" id="ARBA00004141"/>
    </source>
</evidence>
<reference evidence="9 10" key="1">
    <citation type="submission" date="2019-07" db="EMBL/GenBank/DDBJ databases">
        <title>Genomes of Cafeteria roenbergensis.</title>
        <authorList>
            <person name="Fischer M.G."/>
            <person name="Hackl T."/>
            <person name="Roman M."/>
        </authorList>
    </citation>
    <scope>NUCLEOTIDE SEQUENCE [LARGE SCALE GENOMIC DNA]</scope>
    <source>
        <strain evidence="9 10">BVI</strain>
    </source>
</reference>
<comment type="caution">
    <text evidence="9">The sequence shown here is derived from an EMBL/GenBank/DDBJ whole genome shotgun (WGS) entry which is preliminary data.</text>
</comment>
<feature type="domain" description="Sugar phosphate transporter" evidence="8">
    <location>
        <begin position="296"/>
        <end position="365"/>
    </location>
</feature>
<feature type="domain" description="Sugar phosphate transporter" evidence="8">
    <location>
        <begin position="109"/>
        <end position="238"/>
    </location>
</feature>
<accession>A0A5A8CI41</accession>
<dbReference type="GO" id="GO:0016020">
    <property type="term" value="C:membrane"/>
    <property type="evidence" value="ECO:0007669"/>
    <property type="project" value="UniProtKB-SubCell"/>
</dbReference>
<name>A0A5A8CI41_CAFRO</name>
<protein>
    <recommendedName>
        <fullName evidence="8">Sugar phosphate transporter domain-containing protein</fullName>
    </recommendedName>
</protein>
<gene>
    <name evidence="9" type="ORF">FNF29_03875</name>
</gene>
<evidence type="ECO:0000313" key="10">
    <source>
        <dbReference type="Proteomes" id="UP000323011"/>
    </source>
</evidence>
<keyword evidence="10" id="KW-1185">Reference proteome</keyword>
<feature type="region of interest" description="Disordered" evidence="5">
    <location>
        <begin position="475"/>
        <end position="516"/>
    </location>
</feature>
<keyword evidence="3 6" id="KW-1133">Transmembrane helix</keyword>
<proteinExistence type="predicted"/>
<feature type="compositionally biased region" description="Low complexity" evidence="5">
    <location>
        <begin position="475"/>
        <end position="484"/>
    </location>
</feature>
<dbReference type="InterPro" id="IPR037185">
    <property type="entry name" value="EmrE-like"/>
</dbReference>
<dbReference type="InterPro" id="IPR050186">
    <property type="entry name" value="TPT_transporter"/>
</dbReference>
<keyword evidence="4 6" id="KW-0472">Membrane</keyword>
<feature type="signal peptide" evidence="7">
    <location>
        <begin position="1"/>
        <end position="21"/>
    </location>
</feature>
<dbReference type="PANTHER" id="PTHR11132">
    <property type="entry name" value="SOLUTE CARRIER FAMILY 35"/>
    <property type="match status" value="1"/>
</dbReference>
<evidence type="ECO:0000256" key="6">
    <source>
        <dbReference type="SAM" id="Phobius"/>
    </source>
</evidence>
<dbReference type="Pfam" id="PF03151">
    <property type="entry name" value="TPT"/>
    <property type="match status" value="2"/>
</dbReference>
<feature type="transmembrane region" description="Helical" evidence="6">
    <location>
        <begin position="348"/>
        <end position="367"/>
    </location>
</feature>
<evidence type="ECO:0000256" key="4">
    <source>
        <dbReference type="ARBA" id="ARBA00023136"/>
    </source>
</evidence>
<evidence type="ECO:0000259" key="8">
    <source>
        <dbReference type="Pfam" id="PF03151"/>
    </source>
</evidence>
<comment type="subcellular location">
    <subcellularLocation>
        <location evidence="1">Membrane</location>
        <topology evidence="1">Multi-pass membrane protein</topology>
    </subcellularLocation>
</comment>
<feature type="region of interest" description="Disordered" evidence="5">
    <location>
        <begin position="66"/>
        <end position="88"/>
    </location>
</feature>
<keyword evidence="2 6" id="KW-0812">Transmembrane</keyword>
<evidence type="ECO:0000256" key="5">
    <source>
        <dbReference type="SAM" id="MobiDB-lite"/>
    </source>
</evidence>
<dbReference type="InterPro" id="IPR004853">
    <property type="entry name" value="Sugar_P_trans_dom"/>
</dbReference>
<feature type="region of interest" description="Disordered" evidence="5">
    <location>
        <begin position="440"/>
        <end position="463"/>
    </location>
</feature>
<keyword evidence="7" id="KW-0732">Signal</keyword>
<evidence type="ECO:0000256" key="2">
    <source>
        <dbReference type="ARBA" id="ARBA00022692"/>
    </source>
</evidence>
<evidence type="ECO:0000256" key="3">
    <source>
        <dbReference type="ARBA" id="ARBA00022989"/>
    </source>
</evidence>
<evidence type="ECO:0000313" key="9">
    <source>
        <dbReference type="EMBL" id="KAA0152309.1"/>
    </source>
</evidence>
<dbReference type="EMBL" id="VLTN01000021">
    <property type="protein sequence ID" value="KAA0152309.1"/>
    <property type="molecule type" value="Genomic_DNA"/>
</dbReference>
<sequence>MQAALWILLFYTGSLMSNVLSKELVGSGSVSSSTLTLLQLSTAVVADSMLLSAHWWMERTPAKSLHGHASGSEGSEGARATASTGAPSFSAQHPASIWLAPGSTLAGTARTFAPISLLIVAGKLSTFASYAMVSMSLAQTAKALEPVFNVMLAFMLYGERQSALVQATLVPIVAGVALASVSEPSFQALGFAFAMGSGMLKVLQNIYTKRVMDTRTLGFFQIHLWCAAVSLVALLPFLAGKYLWQVGWAVLSPEAVVGSLSHSVDRVLAGPRGLTLSHHAPVIGAPAAAPEVPWGRLLACAGLQYLGSVASYGVLSRVHHLTFTITNTMKRVIIIGGGVLYFANPVTAINVVGMVAAVAGVTLYNLARRWVKSDQRQPAQCKPLGDERGRTSPSGATLEDAQSAAEAGRSAGMLIPSAVEGSTGGSSSYQFPEGRLAARSQASAGAGIRSEKPPRWASPEAAGSTALRIAAHRSAFGARGARAGPESATGRRLRRFRTPSGGAWDGQSSQSELTPVVDGELVRVTSFS</sequence>
<dbReference type="SUPFAM" id="SSF103481">
    <property type="entry name" value="Multidrug resistance efflux transporter EmrE"/>
    <property type="match status" value="1"/>
</dbReference>
<organism evidence="9 10">
    <name type="scientific">Cafeteria roenbergensis</name>
    <name type="common">Marine flagellate</name>
    <dbReference type="NCBI Taxonomy" id="33653"/>
    <lineage>
        <taxon>Eukaryota</taxon>
        <taxon>Sar</taxon>
        <taxon>Stramenopiles</taxon>
        <taxon>Bigyra</taxon>
        <taxon>Opalozoa</taxon>
        <taxon>Bicosoecida</taxon>
        <taxon>Cafeteriaceae</taxon>
        <taxon>Cafeteria</taxon>
    </lineage>
</organism>
<feature type="chain" id="PRO_5022910345" description="Sugar phosphate transporter domain-containing protein" evidence="7">
    <location>
        <begin position="22"/>
        <end position="528"/>
    </location>
</feature>